<dbReference type="EMBL" id="CP136864">
    <property type="protein sequence ID" value="WOJ95118.1"/>
    <property type="molecule type" value="Genomic_DNA"/>
</dbReference>
<dbReference type="RefSeq" id="WP_407349751.1">
    <property type="nucleotide sequence ID" value="NZ_CP136864.1"/>
</dbReference>
<dbReference type="Pfam" id="PF13590">
    <property type="entry name" value="DUF4136"/>
    <property type="match status" value="1"/>
</dbReference>
<evidence type="ECO:0000313" key="3">
    <source>
        <dbReference type="Proteomes" id="UP001626537"/>
    </source>
</evidence>
<dbReference type="InterPro" id="IPR025411">
    <property type="entry name" value="DUF4136"/>
</dbReference>
<sequence length="200" mass="21727">MRINISPGSVYRLFPKLLLALLLATGLLSACSGIEVLPEDTQTFEATGFSSYAWRSDPPSQSDRSRDRLPQSSAAIRASFEQKMSQLGYRRVDKAEAEFLVEYMASTGYNEGQMPRVSSNTVLYPSSVNRQIDGASVDNAYAFGGAVETGVFMLVFVDANTTDVLWRVQISMVVEDSNTVDVKAVGKAIRQGLATLPAAP</sequence>
<protein>
    <submittedName>
        <fullName evidence="2">DUF4136 domain-containing protein</fullName>
    </submittedName>
</protein>
<keyword evidence="3" id="KW-1185">Reference proteome</keyword>
<dbReference type="PROSITE" id="PS51257">
    <property type="entry name" value="PROKAR_LIPOPROTEIN"/>
    <property type="match status" value="1"/>
</dbReference>
<gene>
    <name evidence="2" type="ORF">R0135_08075</name>
</gene>
<name>A0ABZ0I7T0_9GAMM</name>
<proteinExistence type="predicted"/>
<evidence type="ECO:0000259" key="1">
    <source>
        <dbReference type="Pfam" id="PF13590"/>
    </source>
</evidence>
<dbReference type="Proteomes" id="UP001626537">
    <property type="component" value="Chromosome"/>
</dbReference>
<reference evidence="2 3" key="1">
    <citation type="submission" date="2023-10" db="EMBL/GenBank/DDBJ databases">
        <title>Two novel species belonging to the OM43/NOR5 clade.</title>
        <authorList>
            <person name="Park M."/>
        </authorList>
    </citation>
    <scope>NUCLEOTIDE SEQUENCE [LARGE SCALE GENOMIC DNA]</scope>
    <source>
        <strain evidence="2 3">IMCC43200</strain>
    </source>
</reference>
<evidence type="ECO:0000313" key="2">
    <source>
        <dbReference type="EMBL" id="WOJ95118.1"/>
    </source>
</evidence>
<organism evidence="2 3">
    <name type="scientific">Congregibacter variabilis</name>
    <dbReference type="NCBI Taxonomy" id="3081200"/>
    <lineage>
        <taxon>Bacteria</taxon>
        <taxon>Pseudomonadati</taxon>
        <taxon>Pseudomonadota</taxon>
        <taxon>Gammaproteobacteria</taxon>
        <taxon>Cellvibrionales</taxon>
        <taxon>Halieaceae</taxon>
        <taxon>Congregibacter</taxon>
    </lineage>
</organism>
<feature type="domain" description="DUF4136" evidence="1">
    <location>
        <begin position="47"/>
        <end position="197"/>
    </location>
</feature>
<accession>A0ABZ0I7T0</accession>
<dbReference type="Gene3D" id="3.30.160.670">
    <property type="match status" value="1"/>
</dbReference>